<keyword evidence="1" id="KW-0472">Membrane</keyword>
<name>A0A380P6C7_STRGR</name>
<evidence type="ECO:0000313" key="3">
    <source>
        <dbReference type="Proteomes" id="UP000254150"/>
    </source>
</evidence>
<feature type="transmembrane region" description="Helical" evidence="1">
    <location>
        <begin position="45"/>
        <end position="67"/>
    </location>
</feature>
<proteinExistence type="predicted"/>
<keyword evidence="1" id="KW-0812">Transmembrane</keyword>
<reference evidence="2 3" key="1">
    <citation type="submission" date="2018-06" db="EMBL/GenBank/DDBJ databases">
        <authorList>
            <consortium name="Pathogen Informatics"/>
            <person name="Doyle S."/>
        </authorList>
    </citation>
    <scope>NUCLEOTIDE SEQUENCE [LARGE SCALE GENOMIC DNA]</scope>
    <source>
        <strain evidence="2 3">NCTC7807</strain>
    </source>
</reference>
<dbReference type="Proteomes" id="UP000254150">
    <property type="component" value="Unassembled WGS sequence"/>
</dbReference>
<sequence length="261" mass="28065">MHLDKYPRPTLLRSHLSRHALVDESRGRYPVYAEQGIYTMNGWGAFRYGCGFFGIGSGSGMLVIALGASFLDPGVARDAAGLVGILLGLFGLIGGVAGAVIAEGRRNRDVKIISEIPGAGFAFQSGRRPVFLWFGILGLVLLGLSLTGTHLSTRDPQIDLKVVREELDGRCDVAWSAPWDGELRKSAFQCDPNRDPILSDWETAFVVSYGPRKGELYQGGEVHPSSRGEFIAGAAGLSVIGLSMCGGGWRMIVRAGQRQGR</sequence>
<evidence type="ECO:0000313" key="2">
    <source>
        <dbReference type="EMBL" id="SUP60766.1"/>
    </source>
</evidence>
<keyword evidence="1" id="KW-1133">Transmembrane helix</keyword>
<organism evidence="2 3">
    <name type="scientific">Streptomyces griseus</name>
    <dbReference type="NCBI Taxonomy" id="1911"/>
    <lineage>
        <taxon>Bacteria</taxon>
        <taxon>Bacillati</taxon>
        <taxon>Actinomycetota</taxon>
        <taxon>Actinomycetes</taxon>
        <taxon>Kitasatosporales</taxon>
        <taxon>Streptomycetaceae</taxon>
        <taxon>Streptomyces</taxon>
    </lineage>
</organism>
<dbReference type="AlphaFoldDB" id="A0A380P6C7"/>
<dbReference type="EMBL" id="UHID01000007">
    <property type="protein sequence ID" value="SUP60766.1"/>
    <property type="molecule type" value="Genomic_DNA"/>
</dbReference>
<evidence type="ECO:0000256" key="1">
    <source>
        <dbReference type="SAM" id="Phobius"/>
    </source>
</evidence>
<gene>
    <name evidence="2" type="ORF">NCTC7807_04837</name>
</gene>
<accession>A0A380P6C7</accession>
<protein>
    <submittedName>
        <fullName evidence="2">Uncharacterized protein</fullName>
    </submittedName>
</protein>
<feature type="transmembrane region" description="Helical" evidence="1">
    <location>
        <begin position="230"/>
        <end position="252"/>
    </location>
</feature>
<feature type="transmembrane region" description="Helical" evidence="1">
    <location>
        <begin position="79"/>
        <end position="102"/>
    </location>
</feature>
<feature type="transmembrane region" description="Helical" evidence="1">
    <location>
        <begin position="130"/>
        <end position="151"/>
    </location>
</feature>